<reference evidence="2 3" key="1">
    <citation type="journal article" date="2016" name="Mol. Biol. Evol.">
        <title>Comparative Genomics of Early-Diverging Mushroom-Forming Fungi Provides Insights into the Origins of Lignocellulose Decay Capabilities.</title>
        <authorList>
            <person name="Nagy L.G."/>
            <person name="Riley R."/>
            <person name="Tritt A."/>
            <person name="Adam C."/>
            <person name="Daum C."/>
            <person name="Floudas D."/>
            <person name="Sun H."/>
            <person name="Yadav J.S."/>
            <person name="Pangilinan J."/>
            <person name="Larsson K.H."/>
            <person name="Matsuura K."/>
            <person name="Barry K."/>
            <person name="Labutti K."/>
            <person name="Kuo R."/>
            <person name="Ohm R.A."/>
            <person name="Bhattacharya S.S."/>
            <person name="Shirouzu T."/>
            <person name="Yoshinaga Y."/>
            <person name="Martin F.M."/>
            <person name="Grigoriev I.V."/>
            <person name="Hibbett D.S."/>
        </authorList>
    </citation>
    <scope>NUCLEOTIDE SEQUENCE [LARGE SCALE GENOMIC DNA]</scope>
    <source>
        <strain evidence="2 3">HHB12733</strain>
    </source>
</reference>
<keyword evidence="3" id="KW-1185">Reference proteome</keyword>
<feature type="transmembrane region" description="Helical" evidence="1">
    <location>
        <begin position="42"/>
        <end position="64"/>
    </location>
</feature>
<dbReference type="EMBL" id="KV423963">
    <property type="protein sequence ID" value="KZT57441.1"/>
    <property type="molecule type" value="Genomic_DNA"/>
</dbReference>
<keyword evidence="1" id="KW-0812">Transmembrane</keyword>
<name>A0A165G0E7_9BASI</name>
<evidence type="ECO:0000313" key="2">
    <source>
        <dbReference type="EMBL" id="KZT57441.1"/>
    </source>
</evidence>
<proteinExistence type="predicted"/>
<dbReference type="Proteomes" id="UP000076842">
    <property type="component" value="Unassembled WGS sequence"/>
</dbReference>
<gene>
    <name evidence="2" type="ORF">CALCODRAFT_280891</name>
</gene>
<evidence type="ECO:0000256" key="1">
    <source>
        <dbReference type="SAM" id="Phobius"/>
    </source>
</evidence>
<sequence length="197" mass="22741">MTARKDWKFCARSRVGEPAEGSRVWWDWLGEAGWPVESWKDALANIVRFVIMVVCLVWAVCCVARRDGGAHGGRRRSAEARILPSSAQEAVIRRCPYRQVSVLCFMPFPLYSTSPRMRRSSADSLRYPAPAVLRNGRVRLWIAKVLIYRMAHRMLQHSDEQRRCLIQRSSMIAGNNVWRPRADVVRNKPRIVPESHK</sequence>
<organism evidence="2 3">
    <name type="scientific">Calocera cornea HHB12733</name>
    <dbReference type="NCBI Taxonomy" id="1353952"/>
    <lineage>
        <taxon>Eukaryota</taxon>
        <taxon>Fungi</taxon>
        <taxon>Dikarya</taxon>
        <taxon>Basidiomycota</taxon>
        <taxon>Agaricomycotina</taxon>
        <taxon>Dacrymycetes</taxon>
        <taxon>Dacrymycetales</taxon>
        <taxon>Dacrymycetaceae</taxon>
        <taxon>Calocera</taxon>
    </lineage>
</organism>
<dbReference type="AlphaFoldDB" id="A0A165G0E7"/>
<evidence type="ECO:0000313" key="3">
    <source>
        <dbReference type="Proteomes" id="UP000076842"/>
    </source>
</evidence>
<dbReference type="InParanoid" id="A0A165G0E7"/>
<keyword evidence="1" id="KW-1133">Transmembrane helix</keyword>
<keyword evidence="1" id="KW-0472">Membrane</keyword>
<accession>A0A165G0E7</accession>
<protein>
    <submittedName>
        <fullName evidence="2">Uncharacterized protein</fullName>
    </submittedName>
</protein>